<dbReference type="Pfam" id="PF13542">
    <property type="entry name" value="HTH_Tnp_ISL3"/>
    <property type="match status" value="1"/>
</dbReference>
<dbReference type="NCBIfam" id="NF033550">
    <property type="entry name" value="transpos_ISL3"/>
    <property type="match status" value="1"/>
</dbReference>
<evidence type="ECO:0000313" key="4">
    <source>
        <dbReference type="Proteomes" id="UP000324497"/>
    </source>
</evidence>
<dbReference type="InterPro" id="IPR047951">
    <property type="entry name" value="Transpos_ISL3"/>
</dbReference>
<dbReference type="RefSeq" id="WP_148126304.1">
    <property type="nucleotide sequence ID" value="NZ_CP018180.1"/>
</dbReference>
<dbReference type="InterPro" id="IPR032877">
    <property type="entry name" value="Transposase_HTH"/>
</dbReference>
<sequence length="416" mass="48312">MSQLNFIARLLEIKDSNINFFKVEDLRTVRSGVIYHFKAIYARLSYQLSHCLHCGFASLIKNGTTLTKLRLPTLNGPMILLYLRKQRYFCKSCQTTCGANTPIVEKNHSLTRGLKSAVVKLAKQSLPVTTIAKLVGISPSSVTRILYHDFQRPQRLAKLPEHLCFDEFKSVARSYSFIAIDAKKHNLISILDDRLSKNICAYFENRYSLEERSAVKSVVIDLNANYQLFIRRLFPHAKIIIDRFHIVQLVNRAFDQLRVTILKQQSDKHSRIYKALKINWRLFHQDTEKINRSKTQYFRGLNEYMTQQNLIDLGLSTNSKLKYTYETAHQIQEAIKKQDSKKLRQVLTNYQKQQSPMDTSITTLKKNLKYISNSCESSLSNGPIEGINRKIKALKRICYGFKNMDHFYARTLLIVK</sequence>
<organism evidence="3 4">
    <name type="scientific">Liquorilactobacillus nagelii</name>
    <dbReference type="NCBI Taxonomy" id="82688"/>
    <lineage>
        <taxon>Bacteria</taxon>
        <taxon>Bacillati</taxon>
        <taxon>Bacillota</taxon>
        <taxon>Bacilli</taxon>
        <taxon>Lactobacillales</taxon>
        <taxon>Lactobacillaceae</taxon>
        <taxon>Liquorilactobacillus</taxon>
    </lineage>
</organism>
<evidence type="ECO:0000259" key="1">
    <source>
        <dbReference type="Pfam" id="PF01610"/>
    </source>
</evidence>
<dbReference type="InterPro" id="IPR002560">
    <property type="entry name" value="Transposase_DDE"/>
</dbReference>
<dbReference type="AlphaFoldDB" id="A0A3Q8CYX1"/>
<dbReference type="EMBL" id="CP018180">
    <property type="protein sequence ID" value="AUJ31507.1"/>
    <property type="molecule type" value="Genomic_DNA"/>
</dbReference>
<dbReference type="PANTHER" id="PTHR33498">
    <property type="entry name" value="TRANSPOSASE FOR INSERTION SEQUENCE ELEMENT IS1557"/>
    <property type="match status" value="1"/>
</dbReference>
<keyword evidence="4" id="KW-1185">Reference proteome</keyword>
<gene>
    <name evidence="3" type="ORF">BSQ50_02395</name>
</gene>
<reference evidence="3 4" key="1">
    <citation type="submission" date="2016-11" db="EMBL/GenBank/DDBJ databases">
        <title>Interaction between Lactobacillus species and yeast in water kefir.</title>
        <authorList>
            <person name="Behr J."/>
            <person name="Xu D."/>
            <person name="Vogel R.F."/>
        </authorList>
    </citation>
    <scope>NUCLEOTIDE SEQUENCE [LARGE SCALE GENOMIC DNA]</scope>
    <source>
        <strain evidence="3 4">TMW 1.1827</strain>
    </source>
</reference>
<proteinExistence type="predicted"/>
<protein>
    <recommendedName>
        <fullName evidence="5">ISL3 family transposase</fullName>
    </recommendedName>
</protein>
<evidence type="ECO:0008006" key="5">
    <source>
        <dbReference type="Google" id="ProtNLM"/>
    </source>
</evidence>
<dbReference type="KEGG" id="lng:BSQ50_02395"/>
<dbReference type="Proteomes" id="UP000324497">
    <property type="component" value="Chromosome"/>
</dbReference>
<dbReference type="Pfam" id="PF01610">
    <property type="entry name" value="DDE_Tnp_ISL3"/>
    <property type="match status" value="1"/>
</dbReference>
<feature type="domain" description="Transposase IS204/IS1001/IS1096/IS1165 DDE" evidence="1">
    <location>
        <begin position="163"/>
        <end position="410"/>
    </location>
</feature>
<accession>A0A3Q8CYX1</accession>
<feature type="domain" description="Transposase IS204/IS1001/IS1096/IS1165 helix-turn-helix" evidence="2">
    <location>
        <begin position="100"/>
        <end position="148"/>
    </location>
</feature>
<dbReference type="PANTHER" id="PTHR33498:SF1">
    <property type="entry name" value="TRANSPOSASE FOR INSERTION SEQUENCE ELEMENT IS1557"/>
    <property type="match status" value="1"/>
</dbReference>
<evidence type="ECO:0000313" key="3">
    <source>
        <dbReference type="EMBL" id="AUJ31507.1"/>
    </source>
</evidence>
<name>A0A3Q8CYX1_9LACO</name>
<dbReference type="GeneID" id="78522233"/>
<evidence type="ECO:0000259" key="2">
    <source>
        <dbReference type="Pfam" id="PF13542"/>
    </source>
</evidence>